<organism evidence="8 9">
    <name type="scientific">Pseudonocardia bannensis</name>
    <dbReference type="NCBI Taxonomy" id="630973"/>
    <lineage>
        <taxon>Bacteria</taxon>
        <taxon>Bacillati</taxon>
        <taxon>Actinomycetota</taxon>
        <taxon>Actinomycetes</taxon>
        <taxon>Pseudonocardiales</taxon>
        <taxon>Pseudonocardiaceae</taxon>
        <taxon>Pseudonocardia</taxon>
    </lineage>
</organism>
<keyword evidence="6" id="KW-0464">Manganese</keyword>
<evidence type="ECO:0000256" key="6">
    <source>
        <dbReference type="ARBA" id="ARBA00023211"/>
    </source>
</evidence>
<dbReference type="InterPro" id="IPR000086">
    <property type="entry name" value="NUDIX_hydrolase_dom"/>
</dbReference>
<dbReference type="SUPFAM" id="SSF55811">
    <property type="entry name" value="Nudix"/>
    <property type="match status" value="1"/>
</dbReference>
<comment type="cofactor">
    <cofactor evidence="2">
        <name>Mg(2+)</name>
        <dbReference type="ChEBI" id="CHEBI:18420"/>
    </cofactor>
</comment>
<evidence type="ECO:0000313" key="9">
    <source>
        <dbReference type="Proteomes" id="UP000586918"/>
    </source>
</evidence>
<protein>
    <submittedName>
        <fullName evidence="8">NUDIX hydrolase</fullName>
    </submittedName>
</protein>
<reference evidence="8 9" key="1">
    <citation type="submission" date="2020-04" db="EMBL/GenBank/DDBJ databases">
        <authorList>
            <person name="Klaysubun C."/>
            <person name="Duangmal K."/>
            <person name="Lipun K."/>
        </authorList>
    </citation>
    <scope>NUCLEOTIDE SEQUENCE [LARGE SCALE GENOMIC DNA]</scope>
    <source>
        <strain evidence="8 9">DSM 45300</strain>
    </source>
</reference>
<evidence type="ECO:0000313" key="8">
    <source>
        <dbReference type="EMBL" id="NMH92655.1"/>
    </source>
</evidence>
<keyword evidence="9" id="KW-1185">Reference proteome</keyword>
<name>A0A848DJA7_9PSEU</name>
<keyword evidence="5" id="KW-0460">Magnesium</keyword>
<evidence type="ECO:0000256" key="5">
    <source>
        <dbReference type="ARBA" id="ARBA00022842"/>
    </source>
</evidence>
<dbReference type="PANTHER" id="PTHR12318">
    <property type="entry name" value="TESTOSTERONE-REGULATED PROTEIN RP2"/>
    <property type="match status" value="1"/>
</dbReference>
<keyword evidence="3" id="KW-0479">Metal-binding</keyword>
<evidence type="ECO:0000259" key="7">
    <source>
        <dbReference type="PROSITE" id="PS51462"/>
    </source>
</evidence>
<evidence type="ECO:0000256" key="4">
    <source>
        <dbReference type="ARBA" id="ARBA00022801"/>
    </source>
</evidence>
<gene>
    <name evidence="8" type="ORF">HF519_13960</name>
</gene>
<evidence type="ECO:0000256" key="1">
    <source>
        <dbReference type="ARBA" id="ARBA00001936"/>
    </source>
</evidence>
<dbReference type="PANTHER" id="PTHR12318:SF0">
    <property type="entry name" value="ACYL-COENZYME A DIPHOSPHATASE NUDT19"/>
    <property type="match status" value="1"/>
</dbReference>
<evidence type="ECO:0000256" key="2">
    <source>
        <dbReference type="ARBA" id="ARBA00001946"/>
    </source>
</evidence>
<dbReference type="InterPro" id="IPR015797">
    <property type="entry name" value="NUDIX_hydrolase-like_dom_sf"/>
</dbReference>
<comment type="caution">
    <text evidence="8">The sequence shown here is derived from an EMBL/GenBank/DDBJ whole genome shotgun (WGS) entry which is preliminary data.</text>
</comment>
<dbReference type="PROSITE" id="PS51462">
    <property type="entry name" value="NUDIX"/>
    <property type="match status" value="1"/>
</dbReference>
<proteinExistence type="predicted"/>
<dbReference type="GO" id="GO:0046872">
    <property type="term" value="F:metal ion binding"/>
    <property type="evidence" value="ECO:0007669"/>
    <property type="project" value="UniProtKB-KW"/>
</dbReference>
<feature type="domain" description="Nudix hydrolase" evidence="7">
    <location>
        <begin position="15"/>
        <end position="226"/>
    </location>
</feature>
<evidence type="ECO:0000256" key="3">
    <source>
        <dbReference type="ARBA" id="ARBA00022723"/>
    </source>
</evidence>
<dbReference type="Gene3D" id="3.90.79.10">
    <property type="entry name" value="Nucleoside Triphosphate Pyrophosphohydrolase"/>
    <property type="match status" value="1"/>
</dbReference>
<dbReference type="Proteomes" id="UP000586918">
    <property type="component" value="Unassembled WGS sequence"/>
</dbReference>
<dbReference type="InterPro" id="IPR039121">
    <property type="entry name" value="NUDT19"/>
</dbReference>
<comment type="cofactor">
    <cofactor evidence="1">
        <name>Mn(2+)</name>
        <dbReference type="ChEBI" id="CHEBI:29035"/>
    </cofactor>
</comment>
<accession>A0A848DJA7</accession>
<dbReference type="EMBL" id="JAAXKZ010000044">
    <property type="protein sequence ID" value="NMH92655.1"/>
    <property type="molecule type" value="Genomic_DNA"/>
</dbReference>
<dbReference type="RefSeq" id="WP_169413358.1">
    <property type="nucleotide sequence ID" value="NZ_JAAXKZ010000044.1"/>
</dbReference>
<dbReference type="CDD" id="cd18870">
    <property type="entry name" value="NUDIX_AcylCoAdiphos_Nudt19"/>
    <property type="match status" value="1"/>
</dbReference>
<dbReference type="GO" id="GO:0016818">
    <property type="term" value="F:hydrolase activity, acting on acid anhydrides, in phosphorus-containing anhydrides"/>
    <property type="evidence" value="ECO:0007669"/>
    <property type="project" value="InterPro"/>
</dbReference>
<keyword evidence="4 8" id="KW-0378">Hydrolase</keyword>
<dbReference type="AlphaFoldDB" id="A0A848DJA7"/>
<sequence length="285" mass="29782">MTIGGAAEPGAVAVPRLAATVVMLRDSPDPAPGRSPLQVFLQRRVAGMAFAGGMTVFPGGGVDPGDRPDPAHWSGPDPAWWGRRLACEPELAGALVQAAVRETFEECGVLLAGPPEGGAALGPDLAPALAAGREDLVARRRTLADLLAATGLVLRSDLLRGWARWITPPASPRRYDTVFFTAIVPDGQQADAATTEAVEAAWWHPAAALERWQAGEIELMAPTLRTLQQVAAFADAASALAAAAERTITPVIPKVRRQGEQVVVVVPGDPEYATAVDHLSPGGRP</sequence>